<dbReference type="AlphaFoldDB" id="A0AAW0NXW0"/>
<feature type="compositionally biased region" description="Basic and acidic residues" evidence="1">
    <location>
        <begin position="101"/>
        <end position="125"/>
    </location>
</feature>
<evidence type="ECO:0000313" key="3">
    <source>
        <dbReference type="Proteomes" id="UP001460270"/>
    </source>
</evidence>
<organism evidence="2 3">
    <name type="scientific">Mugilogobius chulae</name>
    <name type="common">yellowstripe goby</name>
    <dbReference type="NCBI Taxonomy" id="88201"/>
    <lineage>
        <taxon>Eukaryota</taxon>
        <taxon>Metazoa</taxon>
        <taxon>Chordata</taxon>
        <taxon>Craniata</taxon>
        <taxon>Vertebrata</taxon>
        <taxon>Euteleostomi</taxon>
        <taxon>Actinopterygii</taxon>
        <taxon>Neopterygii</taxon>
        <taxon>Teleostei</taxon>
        <taxon>Neoteleostei</taxon>
        <taxon>Acanthomorphata</taxon>
        <taxon>Gobiaria</taxon>
        <taxon>Gobiiformes</taxon>
        <taxon>Gobioidei</taxon>
        <taxon>Gobiidae</taxon>
        <taxon>Gobionellinae</taxon>
        <taxon>Mugilogobius</taxon>
    </lineage>
</organism>
<feature type="region of interest" description="Disordered" evidence="1">
    <location>
        <begin position="1"/>
        <end position="29"/>
    </location>
</feature>
<dbReference type="EMBL" id="JBBPFD010000010">
    <property type="protein sequence ID" value="KAK7909336.1"/>
    <property type="molecule type" value="Genomic_DNA"/>
</dbReference>
<reference evidence="3" key="1">
    <citation type="submission" date="2024-04" db="EMBL/GenBank/DDBJ databases">
        <title>Salinicola lusitanus LLJ914,a marine bacterium isolated from the Okinawa Trough.</title>
        <authorList>
            <person name="Li J."/>
        </authorList>
    </citation>
    <scope>NUCLEOTIDE SEQUENCE [LARGE SCALE GENOMIC DNA]</scope>
</reference>
<proteinExistence type="predicted"/>
<name>A0AAW0NXW0_9GOBI</name>
<evidence type="ECO:0000313" key="2">
    <source>
        <dbReference type="EMBL" id="KAK7909336.1"/>
    </source>
</evidence>
<feature type="compositionally biased region" description="Basic and acidic residues" evidence="1">
    <location>
        <begin position="1"/>
        <end position="17"/>
    </location>
</feature>
<dbReference type="InterPro" id="IPR026128">
    <property type="entry name" value="VGF"/>
</dbReference>
<keyword evidence="3" id="KW-1185">Reference proteome</keyword>
<sequence>MMKEFPSRRHVRERDDSSSFNEVLPANKNLEQKLRWQEETQKGLNFPSFSFADELDKMNAIVDDMEANGLQQGVTEETQAEEEENSEEADEEVLSPEEEEARVKAEQDEMRRQAAEAHRAKMEEEKLADIASDMLLRYMGKDRTNPGKYRQQPLSDAPEDKRSDEQSEDLDPQTIDKLIEISSKLHLPADDVVDIISDVEKKKRKDVFPDLSSSKYLSETDQPYSSHIRTWFSPQHGAFARPLEQTEEAATWNLVAESSRRYQPAYYPLPRPRLWYYNPYRFLTNPVGSYVPNSRTNPNLGWRLLRKPVPYYTGGAPSMNPWRFKLKAPPSRSANRQKQWLASTPNAKKTMSDASSRREGLERYLQQFARKKAQLLD</sequence>
<feature type="region of interest" description="Disordered" evidence="1">
    <location>
        <begin position="328"/>
        <end position="358"/>
    </location>
</feature>
<gene>
    <name evidence="2" type="ORF">WMY93_014020</name>
</gene>
<evidence type="ECO:0000256" key="1">
    <source>
        <dbReference type="SAM" id="MobiDB-lite"/>
    </source>
</evidence>
<evidence type="ECO:0008006" key="4">
    <source>
        <dbReference type="Google" id="ProtNLM"/>
    </source>
</evidence>
<feature type="region of interest" description="Disordered" evidence="1">
    <location>
        <begin position="138"/>
        <end position="173"/>
    </location>
</feature>
<dbReference type="GO" id="GO:0005184">
    <property type="term" value="F:neuropeptide hormone activity"/>
    <property type="evidence" value="ECO:0007669"/>
    <property type="project" value="InterPro"/>
</dbReference>
<dbReference type="Proteomes" id="UP001460270">
    <property type="component" value="Unassembled WGS sequence"/>
</dbReference>
<feature type="compositionally biased region" description="Acidic residues" evidence="1">
    <location>
        <begin position="78"/>
        <end position="100"/>
    </location>
</feature>
<dbReference type="PANTHER" id="PTHR15159:SF2">
    <property type="entry name" value="NEUROSECRETORY PROTEIN VGF"/>
    <property type="match status" value="1"/>
</dbReference>
<comment type="caution">
    <text evidence="2">The sequence shown here is derived from an EMBL/GenBank/DDBJ whole genome shotgun (WGS) entry which is preliminary data.</text>
</comment>
<accession>A0AAW0NXW0</accession>
<feature type="compositionally biased region" description="Polar residues" evidence="1">
    <location>
        <begin position="332"/>
        <end position="354"/>
    </location>
</feature>
<dbReference type="PANTHER" id="PTHR15159">
    <property type="entry name" value="NEUROSECRETORY PROTEIN VGF"/>
    <property type="match status" value="1"/>
</dbReference>
<feature type="region of interest" description="Disordered" evidence="1">
    <location>
        <begin position="66"/>
        <end position="125"/>
    </location>
</feature>
<protein>
    <recommendedName>
        <fullName evidence="4">VGF nerve growth factor inducible</fullName>
    </recommendedName>
</protein>